<evidence type="ECO:0000313" key="2">
    <source>
        <dbReference type="Proteomes" id="UP000008063"/>
    </source>
</evidence>
<dbReference type="PANTHER" id="PTHR15503:SF22">
    <property type="entry name" value="TRANSPOSON TY3-I GAG POLYPROTEIN"/>
    <property type="match status" value="1"/>
</dbReference>
<dbReference type="CDD" id="cd00303">
    <property type="entry name" value="retropepsin_like"/>
    <property type="match status" value="1"/>
</dbReference>
<reference evidence="2" key="1">
    <citation type="journal article" date="2011" name="Science">
        <title>The plant cell wall-decomposing machinery underlies the functional diversity of forest fungi.</title>
        <authorList>
            <person name="Eastwood D.C."/>
            <person name="Floudas D."/>
            <person name="Binder M."/>
            <person name="Majcherczyk A."/>
            <person name="Schneider P."/>
            <person name="Aerts A."/>
            <person name="Asiegbu F.O."/>
            <person name="Baker S.E."/>
            <person name="Barry K."/>
            <person name="Bendiksby M."/>
            <person name="Blumentritt M."/>
            <person name="Coutinho P.M."/>
            <person name="Cullen D."/>
            <person name="de Vries R.P."/>
            <person name="Gathman A."/>
            <person name="Goodell B."/>
            <person name="Henrissat B."/>
            <person name="Ihrmark K."/>
            <person name="Kauserud H."/>
            <person name="Kohler A."/>
            <person name="LaButti K."/>
            <person name="Lapidus A."/>
            <person name="Lavin J.L."/>
            <person name="Lee Y.-H."/>
            <person name="Lindquist E."/>
            <person name="Lilly W."/>
            <person name="Lucas S."/>
            <person name="Morin E."/>
            <person name="Murat C."/>
            <person name="Oguiza J.A."/>
            <person name="Park J."/>
            <person name="Pisabarro A.G."/>
            <person name="Riley R."/>
            <person name="Rosling A."/>
            <person name="Salamov A."/>
            <person name="Schmidt O."/>
            <person name="Schmutz J."/>
            <person name="Skrede I."/>
            <person name="Stenlid J."/>
            <person name="Wiebenga A."/>
            <person name="Xie X."/>
            <person name="Kuees U."/>
            <person name="Hibbett D.S."/>
            <person name="Hoffmeister D."/>
            <person name="Hoegberg N."/>
            <person name="Martin F."/>
            <person name="Grigoriev I.V."/>
            <person name="Watkinson S.C."/>
        </authorList>
    </citation>
    <scope>NUCLEOTIDE SEQUENCE [LARGE SCALE GENOMIC DNA]</scope>
    <source>
        <strain evidence="2">strain S7.3</strain>
    </source>
</reference>
<protein>
    <recommendedName>
        <fullName evidence="3">Peptidase A2 domain-containing protein</fullName>
    </recommendedName>
</protein>
<dbReference type="SUPFAM" id="SSF56672">
    <property type="entry name" value="DNA/RNA polymerases"/>
    <property type="match status" value="1"/>
</dbReference>
<dbReference type="InterPro" id="IPR032567">
    <property type="entry name" value="RTL1-rel"/>
</dbReference>
<dbReference type="InterPro" id="IPR043502">
    <property type="entry name" value="DNA/RNA_pol_sf"/>
</dbReference>
<dbReference type="Gene3D" id="2.40.70.10">
    <property type="entry name" value="Acid Proteases"/>
    <property type="match status" value="1"/>
</dbReference>
<proteinExistence type="predicted"/>
<dbReference type="STRING" id="936435.F8PLV6"/>
<name>F8PLV6_SERL3</name>
<dbReference type="OMA" id="NLEINWH"/>
<dbReference type="Gene3D" id="3.10.10.10">
    <property type="entry name" value="HIV Type 1 Reverse Transcriptase, subunit A, domain 1"/>
    <property type="match status" value="1"/>
</dbReference>
<dbReference type="InterPro" id="IPR021109">
    <property type="entry name" value="Peptidase_aspartic_dom_sf"/>
</dbReference>
<dbReference type="AlphaFoldDB" id="F8PLV6"/>
<dbReference type="HOGENOM" id="CLU_000384_42_1_1"/>
<feature type="non-terminal residue" evidence="1">
    <location>
        <position position="1"/>
    </location>
</feature>
<organism evidence="2">
    <name type="scientific">Serpula lacrymans var. lacrymans (strain S7.3)</name>
    <name type="common">Dry rot fungus</name>
    <dbReference type="NCBI Taxonomy" id="936435"/>
    <lineage>
        <taxon>Eukaryota</taxon>
        <taxon>Fungi</taxon>
        <taxon>Dikarya</taxon>
        <taxon>Basidiomycota</taxon>
        <taxon>Agaricomycotina</taxon>
        <taxon>Agaricomycetes</taxon>
        <taxon>Agaricomycetidae</taxon>
        <taxon>Boletales</taxon>
        <taxon>Coniophorineae</taxon>
        <taxon>Serpulaceae</taxon>
        <taxon>Serpula</taxon>
    </lineage>
</organism>
<dbReference type="Proteomes" id="UP000008063">
    <property type="component" value="Unassembled WGS sequence"/>
</dbReference>
<dbReference type="InParanoid" id="F8PLV6"/>
<evidence type="ECO:0000313" key="1">
    <source>
        <dbReference type="EMBL" id="EGO02588.1"/>
    </source>
</evidence>
<gene>
    <name evidence="1" type="ORF">SERLA73DRAFT_24757</name>
</gene>
<dbReference type="PANTHER" id="PTHR15503">
    <property type="entry name" value="LDOC1 RELATED"/>
    <property type="match status" value="1"/>
</dbReference>
<sequence length="236" mass="27197">LLDSGANGIFIDQVWAEQVGLPLVKLDVSIPVYNIDGTLNAGGCITHKCSFVVEYQGHREQVTAKATQLGKINLILGWTWLFKHNLEINWHTGVVTLSHCPQECKNLGKPSRVRQTERLEKINAGHIYELRSLEKIDDDDDEVKPEEEIKRQVPPEYHDFWKVFSKHKSEHFPEAKPWDHAIDLKDMFKPIKGHMIPLSAPERYEVSSFIDEQLRKGYIRPSQSPMMSLVFFIPKK</sequence>
<dbReference type="EMBL" id="GL945476">
    <property type="protein sequence ID" value="EGO02588.1"/>
    <property type="molecule type" value="Genomic_DNA"/>
</dbReference>
<accession>F8PLV6</accession>
<keyword evidence="2" id="KW-1185">Reference proteome</keyword>
<evidence type="ECO:0008006" key="3">
    <source>
        <dbReference type="Google" id="ProtNLM"/>
    </source>
</evidence>
<feature type="non-terminal residue" evidence="1">
    <location>
        <position position="236"/>
    </location>
</feature>